<evidence type="ECO:0000313" key="3">
    <source>
        <dbReference type="EMBL" id="GES09360.1"/>
    </source>
</evidence>
<dbReference type="EMBL" id="BLAE01000015">
    <property type="protein sequence ID" value="GES09360.1"/>
    <property type="molecule type" value="Genomic_DNA"/>
</dbReference>
<feature type="domain" description="Alpha/beta hydrolase fold-3" evidence="2">
    <location>
        <begin position="52"/>
        <end position="238"/>
    </location>
</feature>
<gene>
    <name evidence="3" type="ORF">Amac_029560</name>
</gene>
<dbReference type="GO" id="GO:0016787">
    <property type="term" value="F:hydrolase activity"/>
    <property type="evidence" value="ECO:0007669"/>
    <property type="project" value="UniProtKB-KW"/>
</dbReference>
<dbReference type="Proteomes" id="UP000331127">
    <property type="component" value="Unassembled WGS sequence"/>
</dbReference>
<dbReference type="Gene3D" id="3.40.50.1820">
    <property type="entry name" value="alpha/beta hydrolase"/>
    <property type="match status" value="1"/>
</dbReference>
<dbReference type="AlphaFoldDB" id="A0A5M3WLJ4"/>
<dbReference type="RefSeq" id="WP_246268351.1">
    <property type="nucleotide sequence ID" value="NZ_BAAAHL010000069.1"/>
</dbReference>
<protein>
    <recommendedName>
        <fullName evidence="2">Alpha/beta hydrolase fold-3 domain-containing protein</fullName>
    </recommendedName>
</protein>
<dbReference type="SUPFAM" id="SSF53474">
    <property type="entry name" value="alpha/beta-Hydrolases"/>
    <property type="match status" value="1"/>
</dbReference>
<evidence type="ECO:0000259" key="2">
    <source>
        <dbReference type="Pfam" id="PF07859"/>
    </source>
</evidence>
<organism evidence="3 4">
    <name type="scientific">Acrocarpospora macrocephala</name>
    <dbReference type="NCBI Taxonomy" id="150177"/>
    <lineage>
        <taxon>Bacteria</taxon>
        <taxon>Bacillati</taxon>
        <taxon>Actinomycetota</taxon>
        <taxon>Actinomycetes</taxon>
        <taxon>Streptosporangiales</taxon>
        <taxon>Streptosporangiaceae</taxon>
        <taxon>Acrocarpospora</taxon>
    </lineage>
</organism>
<accession>A0A5M3WLJ4</accession>
<comment type="caution">
    <text evidence="3">The sequence shown here is derived from an EMBL/GenBank/DDBJ whole genome shotgun (WGS) entry which is preliminary data.</text>
</comment>
<dbReference type="PANTHER" id="PTHR48081:SF8">
    <property type="entry name" value="ALPHA_BETA HYDROLASE FOLD-3 DOMAIN-CONTAINING PROTEIN-RELATED"/>
    <property type="match status" value="1"/>
</dbReference>
<evidence type="ECO:0000313" key="4">
    <source>
        <dbReference type="Proteomes" id="UP000331127"/>
    </source>
</evidence>
<dbReference type="Pfam" id="PF07859">
    <property type="entry name" value="Abhydrolase_3"/>
    <property type="match status" value="1"/>
</dbReference>
<dbReference type="PANTHER" id="PTHR48081">
    <property type="entry name" value="AB HYDROLASE SUPERFAMILY PROTEIN C4A8.06C"/>
    <property type="match status" value="1"/>
</dbReference>
<keyword evidence="4" id="KW-1185">Reference proteome</keyword>
<evidence type="ECO:0000256" key="1">
    <source>
        <dbReference type="ARBA" id="ARBA00022801"/>
    </source>
</evidence>
<reference evidence="3 4" key="1">
    <citation type="submission" date="2019-10" db="EMBL/GenBank/DDBJ databases">
        <title>Whole genome shotgun sequence of Acrocarpospora macrocephala NBRC 16266.</title>
        <authorList>
            <person name="Ichikawa N."/>
            <person name="Kimura A."/>
            <person name="Kitahashi Y."/>
            <person name="Komaki H."/>
            <person name="Oguchi A."/>
        </authorList>
    </citation>
    <scope>NUCLEOTIDE SEQUENCE [LARGE SCALE GENOMIC DNA]</scope>
    <source>
        <strain evidence="3 4">NBRC 16266</strain>
    </source>
</reference>
<dbReference type="InterPro" id="IPR013094">
    <property type="entry name" value="AB_hydrolase_3"/>
</dbReference>
<proteinExistence type="predicted"/>
<dbReference type="InterPro" id="IPR029058">
    <property type="entry name" value="AB_hydrolase_fold"/>
</dbReference>
<sequence>MMITPAYEDPTGARTEVPQAFERGSAAASDVLVEESPVGPIVRRPGPVEFTVIYLHGNRDMSGAPEPGLDFAGRLALRTGAAVLCPRYRPEFPAALDDVHVAYDHSRAMAPVVVVGERLGAGLAAALLIRLRDLGVAPPRCAVLVSALLDLTLGAPSLLLNAGADSTFDVAELQRQVTRYAGGTPPTDPLLSPLYANLHGLPPIQLLAAGNDPLLDDSLAFAARAARAAVPVDLRVRPDGGALRARTVMDLAVFAETWTSAARSSHARH</sequence>
<keyword evidence="1" id="KW-0378">Hydrolase</keyword>
<name>A0A5M3WLJ4_9ACTN</name>
<dbReference type="InterPro" id="IPR050300">
    <property type="entry name" value="GDXG_lipolytic_enzyme"/>
</dbReference>